<sequence length="330" mass="38456">MVISTTLQQEPLVVVCGADDNYAMPLAITLYTALIHLENNCTLYLYIIDGGISKKSKERLERVIDLEHVDIHLKWITPSDLESLKNLHTLPWITVASYLRLLIPDLLPEQFEKVIYLDCDLQVEANLKNLWDQPLGENALLAVQDLGTPYVSSPFGIAKYRELGLAPHAPYFNSGVLVINLKRWRAESVSQRVIQYLQEYSQDVRLGDQEGLNVVLANEWGRLDPKWNLISHIYFYDIWDESAYKEEIGAIKQELISKPYIFHFAGGSKPWQIGCVHPQQLVWIRYLQESRWFTPIESLLWHSQWFIRYYFWQIKVLIKKVVIKILIQKS</sequence>
<keyword evidence="5" id="KW-1185">Reference proteome</keyword>
<keyword evidence="1" id="KW-0328">Glycosyltransferase</keyword>
<evidence type="ECO:0000313" key="4">
    <source>
        <dbReference type="EMBL" id="RUR84978.1"/>
    </source>
</evidence>
<accession>A0A3S1FSW8</accession>
<dbReference type="CDD" id="cd04194">
    <property type="entry name" value="GT8_A4GalT_like"/>
    <property type="match status" value="1"/>
</dbReference>
<proteinExistence type="predicted"/>
<dbReference type="PANTHER" id="PTHR13778:SF47">
    <property type="entry name" value="LIPOPOLYSACCHARIDE 1,3-GALACTOSYLTRANSFERASE"/>
    <property type="match status" value="1"/>
</dbReference>
<keyword evidence="2" id="KW-0808">Transferase</keyword>
<dbReference type="PANTHER" id="PTHR13778">
    <property type="entry name" value="GLYCOSYLTRANSFERASE 8 DOMAIN-CONTAINING PROTEIN"/>
    <property type="match status" value="1"/>
</dbReference>
<dbReference type="Proteomes" id="UP000268857">
    <property type="component" value="Unassembled WGS sequence"/>
</dbReference>
<evidence type="ECO:0000256" key="1">
    <source>
        <dbReference type="ARBA" id="ARBA00022676"/>
    </source>
</evidence>
<dbReference type="AlphaFoldDB" id="A0A3S1FSW8"/>
<keyword evidence="3" id="KW-0479">Metal-binding</keyword>
<dbReference type="SUPFAM" id="SSF53448">
    <property type="entry name" value="Nucleotide-diphospho-sugar transferases"/>
    <property type="match status" value="1"/>
</dbReference>
<dbReference type="InterPro" id="IPR002495">
    <property type="entry name" value="Glyco_trans_8"/>
</dbReference>
<dbReference type="Pfam" id="PF01501">
    <property type="entry name" value="Glyco_transf_8"/>
    <property type="match status" value="1"/>
</dbReference>
<gene>
    <name evidence="4" type="primary">gspA</name>
    <name evidence="4" type="ORF">PCC6912_10940</name>
</gene>
<organism evidence="4 5">
    <name type="scientific">Chlorogloeopsis fritschii PCC 6912</name>
    <dbReference type="NCBI Taxonomy" id="211165"/>
    <lineage>
        <taxon>Bacteria</taxon>
        <taxon>Bacillati</taxon>
        <taxon>Cyanobacteriota</taxon>
        <taxon>Cyanophyceae</taxon>
        <taxon>Nostocales</taxon>
        <taxon>Chlorogloeopsidaceae</taxon>
        <taxon>Chlorogloeopsis</taxon>
    </lineage>
</organism>
<evidence type="ECO:0000256" key="3">
    <source>
        <dbReference type="ARBA" id="ARBA00022723"/>
    </source>
</evidence>
<dbReference type="OrthoDB" id="5672604at2"/>
<dbReference type="InterPro" id="IPR050748">
    <property type="entry name" value="Glycosyltrans_8_dom-fam"/>
</dbReference>
<comment type="caution">
    <text evidence="4">The sequence shown here is derived from an EMBL/GenBank/DDBJ whole genome shotgun (WGS) entry which is preliminary data.</text>
</comment>
<dbReference type="Gene3D" id="3.90.550.10">
    <property type="entry name" value="Spore Coat Polysaccharide Biosynthesis Protein SpsA, Chain A"/>
    <property type="match status" value="1"/>
</dbReference>
<protein>
    <submittedName>
        <fullName evidence="4">General stress protein A</fullName>
    </submittedName>
</protein>
<dbReference type="RefSeq" id="WP_016872585.1">
    <property type="nucleotide sequence ID" value="NZ_AJLN01000084.1"/>
</dbReference>
<dbReference type="STRING" id="211165.GCA_000317285_03134"/>
<name>A0A3S1FSW8_CHLFR</name>
<reference evidence="4 5" key="1">
    <citation type="journal article" date="2019" name="Genome Biol. Evol.">
        <title>Day and night: Metabolic profiles and evolutionary relationships of six axenic non-marine cyanobacteria.</title>
        <authorList>
            <person name="Will S.E."/>
            <person name="Henke P."/>
            <person name="Boedeker C."/>
            <person name="Huang S."/>
            <person name="Brinkmann H."/>
            <person name="Rohde M."/>
            <person name="Jarek M."/>
            <person name="Friedl T."/>
            <person name="Seufert S."/>
            <person name="Schumacher M."/>
            <person name="Overmann J."/>
            <person name="Neumann-Schaal M."/>
            <person name="Petersen J."/>
        </authorList>
    </citation>
    <scope>NUCLEOTIDE SEQUENCE [LARGE SCALE GENOMIC DNA]</scope>
    <source>
        <strain evidence="4 5">PCC 6912</strain>
    </source>
</reference>
<dbReference type="GO" id="GO:0016757">
    <property type="term" value="F:glycosyltransferase activity"/>
    <property type="evidence" value="ECO:0007669"/>
    <property type="project" value="UniProtKB-KW"/>
</dbReference>
<evidence type="ECO:0000256" key="2">
    <source>
        <dbReference type="ARBA" id="ARBA00022679"/>
    </source>
</evidence>
<evidence type="ECO:0000313" key="5">
    <source>
        <dbReference type="Proteomes" id="UP000268857"/>
    </source>
</evidence>
<dbReference type="GO" id="GO:0046872">
    <property type="term" value="F:metal ion binding"/>
    <property type="evidence" value="ECO:0007669"/>
    <property type="project" value="UniProtKB-KW"/>
</dbReference>
<dbReference type="InterPro" id="IPR029044">
    <property type="entry name" value="Nucleotide-diphossugar_trans"/>
</dbReference>
<dbReference type="EMBL" id="RSCJ01000003">
    <property type="protein sequence ID" value="RUR84978.1"/>
    <property type="molecule type" value="Genomic_DNA"/>
</dbReference>